<dbReference type="AlphaFoldDB" id="A0A4C1ZV87"/>
<organism evidence="1 2">
    <name type="scientific">Eumeta variegata</name>
    <name type="common">Bagworm moth</name>
    <name type="synonym">Eumeta japonica</name>
    <dbReference type="NCBI Taxonomy" id="151549"/>
    <lineage>
        <taxon>Eukaryota</taxon>
        <taxon>Metazoa</taxon>
        <taxon>Ecdysozoa</taxon>
        <taxon>Arthropoda</taxon>
        <taxon>Hexapoda</taxon>
        <taxon>Insecta</taxon>
        <taxon>Pterygota</taxon>
        <taxon>Neoptera</taxon>
        <taxon>Endopterygota</taxon>
        <taxon>Lepidoptera</taxon>
        <taxon>Glossata</taxon>
        <taxon>Ditrysia</taxon>
        <taxon>Tineoidea</taxon>
        <taxon>Psychidae</taxon>
        <taxon>Oiketicinae</taxon>
        <taxon>Eumeta</taxon>
    </lineage>
</organism>
<reference evidence="1 2" key="1">
    <citation type="journal article" date="2019" name="Commun. Biol.">
        <title>The bagworm genome reveals a unique fibroin gene that provides high tensile strength.</title>
        <authorList>
            <person name="Kono N."/>
            <person name="Nakamura H."/>
            <person name="Ohtoshi R."/>
            <person name="Tomita M."/>
            <person name="Numata K."/>
            <person name="Arakawa K."/>
        </authorList>
    </citation>
    <scope>NUCLEOTIDE SEQUENCE [LARGE SCALE GENOMIC DNA]</scope>
</reference>
<dbReference type="Proteomes" id="UP000299102">
    <property type="component" value="Unassembled WGS sequence"/>
</dbReference>
<comment type="caution">
    <text evidence="1">The sequence shown here is derived from an EMBL/GenBank/DDBJ whole genome shotgun (WGS) entry which is preliminary data.</text>
</comment>
<evidence type="ECO:0000313" key="1">
    <source>
        <dbReference type="EMBL" id="GBP91598.1"/>
    </source>
</evidence>
<accession>A0A4C1ZV87</accession>
<evidence type="ECO:0000313" key="2">
    <source>
        <dbReference type="Proteomes" id="UP000299102"/>
    </source>
</evidence>
<name>A0A4C1ZV87_EUMVA</name>
<gene>
    <name evidence="1" type="ORF">EVAR_67443_1</name>
</gene>
<keyword evidence="2" id="KW-1185">Reference proteome</keyword>
<dbReference type="EMBL" id="BGZK01002186">
    <property type="protein sequence ID" value="GBP91598.1"/>
    <property type="molecule type" value="Genomic_DNA"/>
</dbReference>
<protein>
    <submittedName>
        <fullName evidence="1">Uncharacterized protein</fullName>
    </submittedName>
</protein>
<proteinExistence type="predicted"/>
<sequence>MLFFTQKVPGLILVTGESTDEFISHTARLKVHVNLSGRDVVIALMTTANRRTDVDVVKSEHESGRTNAYVKQTDILSIPFSSFDYRTLKAIDAPRAPSRSALMGISQRVHTSLTDSKRIFIAIEKFRGRPITPSPSNCRRTECNAASE</sequence>